<proteinExistence type="predicted"/>
<keyword evidence="2" id="KW-1185">Reference proteome</keyword>
<organism evidence="1 2">
    <name type="scientific">Nepenthes gracilis</name>
    <name type="common">Slender pitcher plant</name>
    <dbReference type="NCBI Taxonomy" id="150966"/>
    <lineage>
        <taxon>Eukaryota</taxon>
        <taxon>Viridiplantae</taxon>
        <taxon>Streptophyta</taxon>
        <taxon>Embryophyta</taxon>
        <taxon>Tracheophyta</taxon>
        <taxon>Spermatophyta</taxon>
        <taxon>Magnoliopsida</taxon>
        <taxon>eudicotyledons</taxon>
        <taxon>Gunneridae</taxon>
        <taxon>Pentapetalae</taxon>
        <taxon>Caryophyllales</taxon>
        <taxon>Nepenthaceae</taxon>
        <taxon>Nepenthes</taxon>
    </lineage>
</organism>
<evidence type="ECO:0000313" key="2">
    <source>
        <dbReference type="Proteomes" id="UP001279734"/>
    </source>
</evidence>
<name>A0AAD3XL55_NEPGR</name>
<protein>
    <submittedName>
        <fullName evidence="1">Uncharacterized protein</fullName>
    </submittedName>
</protein>
<gene>
    <name evidence="1" type="ORF">Nepgr_010553</name>
</gene>
<dbReference type="AlphaFoldDB" id="A0AAD3XL55"/>
<dbReference type="Proteomes" id="UP001279734">
    <property type="component" value="Unassembled WGS sequence"/>
</dbReference>
<reference evidence="1" key="1">
    <citation type="submission" date="2023-05" db="EMBL/GenBank/DDBJ databases">
        <title>Nepenthes gracilis genome sequencing.</title>
        <authorList>
            <person name="Fukushima K."/>
        </authorList>
    </citation>
    <scope>NUCLEOTIDE SEQUENCE</scope>
    <source>
        <strain evidence="1">SING2019-196</strain>
    </source>
</reference>
<accession>A0AAD3XL55</accession>
<dbReference type="EMBL" id="BSYO01000008">
    <property type="protein sequence ID" value="GMH08713.1"/>
    <property type="molecule type" value="Genomic_DNA"/>
</dbReference>
<evidence type="ECO:0000313" key="1">
    <source>
        <dbReference type="EMBL" id="GMH08713.1"/>
    </source>
</evidence>
<sequence>MAILASTGCIPVGAMLPGRKLGNISCFSGALERRYPSKLFLVAIASRIWGAPLLELTMFHVPVRIQVTYEIISGLPPSQTVVGEGSS</sequence>
<comment type="caution">
    <text evidence="1">The sequence shown here is derived from an EMBL/GenBank/DDBJ whole genome shotgun (WGS) entry which is preliminary data.</text>
</comment>